<name>A0A4U0PU91_9NEIS</name>
<keyword evidence="2" id="KW-1185">Reference proteome</keyword>
<evidence type="ECO:0000313" key="2">
    <source>
        <dbReference type="Proteomes" id="UP000310016"/>
    </source>
</evidence>
<sequence length="216" mass="23961">MNANIFYAYSQDLSVENDVFNITWRPKEGGRVSGLGFIVKFHPADQSLIESIEQGFFAIQKTGGVEFWLVLQNSAWQNKSRIVMHYGLWKALSFRGFRFSGKSGSWECSKENEGKIKFFGAIKISIKDISYIAGAMIAEADSCILAVPLGADIKEILKNGWESRIISDEVVAGKIIKKGGVIINRVGEFDDKEKGVVVIGGEKAITEIYLSIKKPD</sequence>
<proteinExistence type="predicted"/>
<gene>
    <name evidence="1" type="ORF">FAZ21_12900</name>
</gene>
<dbReference type="RefSeq" id="WP_136773851.1">
    <property type="nucleotide sequence ID" value="NZ_CP156074.1"/>
</dbReference>
<evidence type="ECO:0000313" key="1">
    <source>
        <dbReference type="EMBL" id="TJZ72023.1"/>
    </source>
</evidence>
<dbReference type="Proteomes" id="UP000310016">
    <property type="component" value="Unassembled WGS sequence"/>
</dbReference>
<dbReference type="AlphaFoldDB" id="A0A4U0PU91"/>
<reference evidence="1 2" key="1">
    <citation type="submission" date="2019-04" db="EMBL/GenBank/DDBJ databases">
        <title>Chitiniphilus eburnea sp. nov., a novel chitinolytic bacterium isolated from aquaculture sludge.</title>
        <authorList>
            <person name="Sheng M."/>
        </authorList>
    </citation>
    <scope>NUCLEOTIDE SEQUENCE [LARGE SCALE GENOMIC DNA]</scope>
    <source>
        <strain evidence="1 2">HX-2-15</strain>
    </source>
</reference>
<dbReference type="OrthoDB" id="9097118at2"/>
<accession>A0A4U0PU91</accession>
<comment type="caution">
    <text evidence="1">The sequence shown here is derived from an EMBL/GenBank/DDBJ whole genome shotgun (WGS) entry which is preliminary data.</text>
</comment>
<organism evidence="1 2">
    <name type="scientific">Chitiniphilus eburneus</name>
    <dbReference type="NCBI Taxonomy" id="2571148"/>
    <lineage>
        <taxon>Bacteria</taxon>
        <taxon>Pseudomonadati</taxon>
        <taxon>Pseudomonadota</taxon>
        <taxon>Betaproteobacteria</taxon>
        <taxon>Neisseriales</taxon>
        <taxon>Chitinibacteraceae</taxon>
        <taxon>Chitiniphilus</taxon>
    </lineage>
</organism>
<dbReference type="EMBL" id="SUMF01000015">
    <property type="protein sequence ID" value="TJZ72023.1"/>
    <property type="molecule type" value="Genomic_DNA"/>
</dbReference>
<protein>
    <submittedName>
        <fullName evidence="1">Uncharacterized protein</fullName>
    </submittedName>
</protein>